<name>A0A2P5ALK6_PARAD</name>
<feature type="non-terminal residue" evidence="1">
    <location>
        <position position="1"/>
    </location>
</feature>
<keyword evidence="2" id="KW-1185">Reference proteome</keyword>
<proteinExistence type="predicted"/>
<dbReference type="AlphaFoldDB" id="A0A2P5ALK6"/>
<sequence length="55" mass="6386">TQLYHQSPEPVVPPSYDEYRAKSHLSRGVSRLFFNRSPLLATTHYHQIEAQAFLT</sequence>
<gene>
    <name evidence="1" type="ORF">PanWU01x14_320170</name>
</gene>
<accession>A0A2P5ALK6</accession>
<reference evidence="2" key="1">
    <citation type="submission" date="2016-06" db="EMBL/GenBank/DDBJ databases">
        <title>Parallel loss of symbiosis genes in relatives of nitrogen-fixing non-legume Parasponia.</title>
        <authorList>
            <person name="Van Velzen R."/>
            <person name="Holmer R."/>
            <person name="Bu F."/>
            <person name="Rutten L."/>
            <person name="Van Zeijl A."/>
            <person name="Liu W."/>
            <person name="Santuari L."/>
            <person name="Cao Q."/>
            <person name="Sharma T."/>
            <person name="Shen D."/>
            <person name="Roswanjaya Y."/>
            <person name="Wardhani T."/>
            <person name="Kalhor M.S."/>
            <person name="Jansen J."/>
            <person name="Van den Hoogen J."/>
            <person name="Gungor B."/>
            <person name="Hartog M."/>
            <person name="Hontelez J."/>
            <person name="Verver J."/>
            <person name="Yang W.-C."/>
            <person name="Schijlen E."/>
            <person name="Repin R."/>
            <person name="Schilthuizen M."/>
            <person name="Schranz E."/>
            <person name="Heidstra R."/>
            <person name="Miyata K."/>
            <person name="Fedorova E."/>
            <person name="Kohlen W."/>
            <person name="Bisseling T."/>
            <person name="Smit S."/>
            <person name="Geurts R."/>
        </authorList>
    </citation>
    <scope>NUCLEOTIDE SEQUENCE [LARGE SCALE GENOMIC DNA]</scope>
    <source>
        <strain evidence="2">cv. WU1-14</strain>
    </source>
</reference>
<protein>
    <submittedName>
        <fullName evidence="1">Uncharacterized protein</fullName>
    </submittedName>
</protein>
<dbReference type="Proteomes" id="UP000237105">
    <property type="component" value="Unassembled WGS sequence"/>
</dbReference>
<dbReference type="EMBL" id="JXTB01000530">
    <property type="protein sequence ID" value="PON37429.1"/>
    <property type="molecule type" value="Genomic_DNA"/>
</dbReference>
<comment type="caution">
    <text evidence="1">The sequence shown here is derived from an EMBL/GenBank/DDBJ whole genome shotgun (WGS) entry which is preliminary data.</text>
</comment>
<organism evidence="1 2">
    <name type="scientific">Parasponia andersonii</name>
    <name type="common">Sponia andersonii</name>
    <dbReference type="NCBI Taxonomy" id="3476"/>
    <lineage>
        <taxon>Eukaryota</taxon>
        <taxon>Viridiplantae</taxon>
        <taxon>Streptophyta</taxon>
        <taxon>Embryophyta</taxon>
        <taxon>Tracheophyta</taxon>
        <taxon>Spermatophyta</taxon>
        <taxon>Magnoliopsida</taxon>
        <taxon>eudicotyledons</taxon>
        <taxon>Gunneridae</taxon>
        <taxon>Pentapetalae</taxon>
        <taxon>rosids</taxon>
        <taxon>fabids</taxon>
        <taxon>Rosales</taxon>
        <taxon>Cannabaceae</taxon>
        <taxon>Parasponia</taxon>
    </lineage>
</organism>
<evidence type="ECO:0000313" key="2">
    <source>
        <dbReference type="Proteomes" id="UP000237105"/>
    </source>
</evidence>
<evidence type="ECO:0000313" key="1">
    <source>
        <dbReference type="EMBL" id="PON37429.1"/>
    </source>
</evidence>